<dbReference type="Pfam" id="PF07811">
    <property type="entry name" value="TadE"/>
    <property type="match status" value="1"/>
</dbReference>
<evidence type="ECO:0000313" key="2">
    <source>
        <dbReference type="EMBL" id="QOT79753.1"/>
    </source>
</evidence>
<dbReference type="EMBL" id="CP062804">
    <property type="protein sequence ID" value="QOT79753.1"/>
    <property type="molecule type" value="Genomic_DNA"/>
</dbReference>
<reference evidence="2 3" key="1">
    <citation type="submission" date="2020-10" db="EMBL/GenBank/DDBJ databases">
        <title>Complete genome sequence of Cupriavidus basilensis CCUG 49340T.</title>
        <authorList>
            <person name="Salva-Serra F."/>
            <person name="Donoso R.A."/>
            <person name="Cho K.H."/>
            <person name="Yoo J.A."/>
            <person name="Lee K."/>
            <person name="Yoon S.-H."/>
            <person name="Perez-Pantoja D."/>
            <person name="Moore E.R.B."/>
        </authorList>
    </citation>
    <scope>NUCLEOTIDE SEQUENCE [LARGE SCALE GENOMIC DNA]</scope>
    <source>
        <strain evidence="3">CCUG 49340</strain>
    </source>
</reference>
<name>A0A643FKW8_9BURK</name>
<proteinExistence type="predicted"/>
<organism evidence="2 3">
    <name type="scientific">Cupriavidus basilensis</name>
    <dbReference type="NCBI Taxonomy" id="68895"/>
    <lineage>
        <taxon>Bacteria</taxon>
        <taxon>Pseudomonadati</taxon>
        <taxon>Pseudomonadota</taxon>
        <taxon>Betaproteobacteria</taxon>
        <taxon>Burkholderiales</taxon>
        <taxon>Burkholderiaceae</taxon>
        <taxon>Cupriavidus</taxon>
    </lineage>
</organism>
<sequence length="154" mass="15404">MPLRGNHAVRTRSSGTAALEFAIVLPVFLAVVIGIVYFGIVLALQQTLTLAAEEGARAALRYPSGASANNAAATQALRVSAASTTALAVLPASISSVISTANIAQTVSCANPSGSVCVRVTLNLPSSAILPVIPGVPIPTTLTGSATVQLAPDT</sequence>
<protein>
    <submittedName>
        <fullName evidence="2">Pilus assembly protein</fullName>
    </submittedName>
</protein>
<dbReference type="GeneID" id="98406045"/>
<feature type="domain" description="TadE-like" evidence="1">
    <location>
        <begin position="15"/>
        <end position="57"/>
    </location>
</feature>
<dbReference type="Proteomes" id="UP000397656">
    <property type="component" value="Chromosome 2"/>
</dbReference>
<dbReference type="InterPro" id="IPR012495">
    <property type="entry name" value="TadE-like_dom"/>
</dbReference>
<dbReference type="AlphaFoldDB" id="A0A643FKW8"/>
<evidence type="ECO:0000259" key="1">
    <source>
        <dbReference type="Pfam" id="PF07811"/>
    </source>
</evidence>
<accession>A0A643FKW8</accession>
<gene>
    <name evidence="2" type="ORF">F7R26_034315</name>
</gene>
<dbReference type="RefSeq" id="WP_150991535.1">
    <property type="nucleotide sequence ID" value="NZ_CP062804.1"/>
</dbReference>
<evidence type="ECO:0000313" key="3">
    <source>
        <dbReference type="Proteomes" id="UP000397656"/>
    </source>
</evidence>